<dbReference type="Pfam" id="PF17088">
    <property type="entry name" value="YCF90"/>
    <property type="match status" value="1"/>
</dbReference>
<reference evidence="2" key="1">
    <citation type="journal article" date="2016" name="Curr. Genet.">
        <title>Hoarding and horizontal transfer led to an expanded gene and intron repertoire in the plastid genome of the diatom, Toxarium undulatum (Bacillariophyta).</title>
        <authorList>
            <person name="Ruck E.C."/>
            <person name="Linard S.R."/>
            <person name="Nakov T."/>
            <person name="Theriot E.C."/>
            <person name="Alverson A.J."/>
        </authorList>
    </citation>
    <scope>NUCLEOTIDE SEQUENCE</scope>
    <source>
        <strain evidence="2">ECT3802</strain>
    </source>
</reference>
<dbReference type="EMBL" id="KX619437">
    <property type="protein sequence ID" value="AOS86577.1"/>
    <property type="molecule type" value="Genomic_DNA"/>
</dbReference>
<evidence type="ECO:0000313" key="2">
    <source>
        <dbReference type="EMBL" id="AOS86577.1"/>
    </source>
</evidence>
<accession>A0A1D8D9F4</accession>
<proteinExistence type="predicted"/>
<evidence type="ECO:0000256" key="1">
    <source>
        <dbReference type="SAM" id="Phobius"/>
    </source>
</evidence>
<feature type="transmembrane region" description="Helical" evidence="1">
    <location>
        <begin position="197"/>
        <end position="220"/>
    </location>
</feature>
<dbReference type="GeneID" id="29293092"/>
<name>A0A1D8D9F4_9STRA</name>
<dbReference type="RefSeq" id="YP_009308834.1">
    <property type="nucleotide sequence ID" value="NC_031425.1"/>
</dbReference>
<feature type="transmembrane region" description="Helical" evidence="1">
    <location>
        <begin position="270"/>
        <end position="292"/>
    </location>
</feature>
<dbReference type="AlphaFoldDB" id="A0A1D8D9F4"/>
<keyword evidence="1" id="KW-0472">Membrane</keyword>
<feature type="transmembrane region" description="Helical" evidence="1">
    <location>
        <begin position="45"/>
        <end position="63"/>
    </location>
</feature>
<protein>
    <submittedName>
        <fullName evidence="2">Uncharacterized protein</fullName>
    </submittedName>
</protein>
<geneLocation type="chloroplast" evidence="2"/>
<keyword evidence="1" id="KW-0812">Transmembrane</keyword>
<feature type="transmembrane region" description="Helical" evidence="1">
    <location>
        <begin position="75"/>
        <end position="96"/>
    </location>
</feature>
<sequence length="391" mass="46595">MILYNFLNFIALTPTPFGLNLEKADKYTILLGQTVDYLRSIELGLSFQNIQLLMFIITLIRFFIYASNYNVKTGFYIACISLFAATIWYIHLIYILREYNSLTLTNFFSGKLWITYAAKIDARTDGNIFYKSIILLSRLFGNINKLYTMNFDKKKIEMVSFRIDPFSMIFSIMPESIKQYSDKIYYTISDRIGPSIFIFLAENVFISKMSFLYLLIVRYGKRYCPYLIRWHWTYVMMYTIITPIFIRIPYRLEIFSQLVLLPENRLREFFLAKFIILIMMTGHLLLIILPLLHALLGQYFFIPYLTRNVELHVGLRPKDSIYSGGYTAWQEFSLFLKEIGEEKVDLPFRIWWGWFGRGVESVTPNSPKTNRRNIFKKLRKFIKNFFKFFKQ</sequence>
<keyword evidence="2" id="KW-0934">Plastid</keyword>
<gene>
    <name evidence="2" type="primary">ycf90</name>
</gene>
<feature type="transmembrane region" description="Helical" evidence="1">
    <location>
        <begin position="232"/>
        <end position="250"/>
    </location>
</feature>
<keyword evidence="2" id="KW-0150">Chloroplast</keyword>
<keyword evidence="1" id="KW-1133">Transmembrane helix</keyword>
<organism evidence="2">
    <name type="scientific">Toxarium undulatum</name>
    <dbReference type="NCBI Taxonomy" id="210620"/>
    <lineage>
        <taxon>Eukaryota</taxon>
        <taxon>Sar</taxon>
        <taxon>Stramenopiles</taxon>
        <taxon>Ochrophyta</taxon>
        <taxon>Bacillariophyta</taxon>
        <taxon>Mediophyceae</taxon>
        <taxon>Toxariales</taxon>
        <taxon>Toxariaceae</taxon>
        <taxon>Toxarium</taxon>
    </lineage>
</organism>
<dbReference type="InterPro" id="IPR031383">
    <property type="entry name" value="Ycf90"/>
</dbReference>